<feature type="transmembrane region" description="Helical" evidence="8">
    <location>
        <begin position="506"/>
        <end position="535"/>
    </location>
</feature>
<evidence type="ECO:0000313" key="12">
    <source>
        <dbReference type="Proteomes" id="UP001169764"/>
    </source>
</evidence>
<dbReference type="Pfam" id="PF02687">
    <property type="entry name" value="FtsX"/>
    <property type="match status" value="1"/>
</dbReference>
<dbReference type="EMBL" id="JAUOTP010000001">
    <property type="protein sequence ID" value="MDO6413230.1"/>
    <property type="molecule type" value="Genomic_DNA"/>
</dbReference>
<evidence type="ECO:0000256" key="6">
    <source>
        <dbReference type="ARBA" id="ARBA00038076"/>
    </source>
</evidence>
<evidence type="ECO:0000256" key="5">
    <source>
        <dbReference type="ARBA" id="ARBA00023136"/>
    </source>
</evidence>
<proteinExistence type="inferred from homology"/>
<evidence type="ECO:0000259" key="9">
    <source>
        <dbReference type="Pfam" id="PF02687"/>
    </source>
</evidence>
<evidence type="ECO:0000256" key="3">
    <source>
        <dbReference type="ARBA" id="ARBA00022692"/>
    </source>
</evidence>
<accession>A0ABT8Y4H7</accession>
<sequence length="552" mass="59243">MIPGRHFVVLAFQALLRNRMQTALAMIGVLVGVAALVTSLALGRGAQESVEDQLRAAGANLIVVTAGNYAKGKEDRSDPDGNIGHTGALDPRDLAPPYLRTMPPLGARLEQVALNAQPFRIFQDRMAPQGAQILYPMPYGYVTSDGALAEPARSPADALLIPSHFEDDPLAIHDHPTAKDRLGDVTAGLGSAATLTVEDARAVAELAGVQHVVAGVHENARIFVANDKTKQWFTRYHGTEWALPELRSGWSMIHGRFLSKEDGEEKAQVMVLGKVVADRLFGEGVNPVGQMTTMWNQPFKIIGVLSSRSWASSPVAGDDQFDAVYVPVQTIDGLLNLSKLNTISLSAKSVGDVSRLSTQVKLLLRKRHKIGEEVPDDFTVTTMAQQAIGKGIPPQLARVISGNLQDIDRLTIEQMSSSLKKTNMIMLIMLAGVATISLLVGGIGVMNLLLLSVTQRTREVGLRIALGARRSDIATQFVLEALLLCIIGGVLGILTGVLASGGLQRFFSWSAVISPMSAFVSLIVAALLGIVFSVYPARRAALLDPIEALRHE</sequence>
<evidence type="ECO:0000256" key="4">
    <source>
        <dbReference type="ARBA" id="ARBA00022989"/>
    </source>
</evidence>
<organism evidence="11 12">
    <name type="scientific">Sphingomonas natans</name>
    <dbReference type="NCBI Taxonomy" id="3063330"/>
    <lineage>
        <taxon>Bacteria</taxon>
        <taxon>Pseudomonadati</taxon>
        <taxon>Pseudomonadota</taxon>
        <taxon>Alphaproteobacteria</taxon>
        <taxon>Sphingomonadales</taxon>
        <taxon>Sphingomonadaceae</taxon>
        <taxon>Sphingomonas</taxon>
    </lineage>
</organism>
<keyword evidence="12" id="KW-1185">Reference proteome</keyword>
<keyword evidence="5 8" id="KW-0472">Membrane</keyword>
<feature type="transmembrane region" description="Helical" evidence="8">
    <location>
        <begin position="473"/>
        <end position="494"/>
    </location>
</feature>
<evidence type="ECO:0000313" key="11">
    <source>
        <dbReference type="EMBL" id="MDO6413230.1"/>
    </source>
</evidence>
<evidence type="ECO:0000259" key="10">
    <source>
        <dbReference type="Pfam" id="PF12704"/>
    </source>
</evidence>
<reference evidence="11" key="1">
    <citation type="submission" date="2023-07" db="EMBL/GenBank/DDBJ databases">
        <authorList>
            <person name="Kim M."/>
        </authorList>
    </citation>
    <scope>NUCLEOTIDE SEQUENCE</scope>
    <source>
        <strain evidence="11">BIUV-7</strain>
    </source>
</reference>
<gene>
    <name evidence="11" type="ORF">Q4F19_02430</name>
</gene>
<evidence type="ECO:0000256" key="7">
    <source>
        <dbReference type="SAM" id="MobiDB-lite"/>
    </source>
</evidence>
<comment type="subcellular location">
    <subcellularLocation>
        <location evidence="1">Cell membrane</location>
        <topology evidence="1">Multi-pass membrane protein</topology>
    </subcellularLocation>
</comment>
<name>A0ABT8Y4H7_9SPHN</name>
<dbReference type="PANTHER" id="PTHR30572:SF4">
    <property type="entry name" value="ABC TRANSPORTER PERMEASE YTRF"/>
    <property type="match status" value="1"/>
</dbReference>
<protein>
    <submittedName>
        <fullName evidence="11">ABC transporter permease</fullName>
    </submittedName>
</protein>
<keyword evidence="4 8" id="KW-1133">Transmembrane helix</keyword>
<evidence type="ECO:0000256" key="8">
    <source>
        <dbReference type="SAM" id="Phobius"/>
    </source>
</evidence>
<dbReference type="InterPro" id="IPR050250">
    <property type="entry name" value="Macrolide_Exporter_MacB"/>
</dbReference>
<evidence type="ECO:0000256" key="1">
    <source>
        <dbReference type="ARBA" id="ARBA00004651"/>
    </source>
</evidence>
<feature type="transmembrane region" description="Helical" evidence="8">
    <location>
        <begin position="424"/>
        <end position="452"/>
    </location>
</feature>
<dbReference type="Pfam" id="PF12704">
    <property type="entry name" value="MacB_PCD"/>
    <property type="match status" value="2"/>
</dbReference>
<dbReference type="Proteomes" id="UP001169764">
    <property type="component" value="Unassembled WGS sequence"/>
</dbReference>
<dbReference type="InterPro" id="IPR003838">
    <property type="entry name" value="ABC3_permease_C"/>
</dbReference>
<feature type="domain" description="MacB-like periplasmic core" evidence="10">
    <location>
        <begin position="22"/>
        <end position="77"/>
    </location>
</feature>
<evidence type="ECO:0000256" key="2">
    <source>
        <dbReference type="ARBA" id="ARBA00022475"/>
    </source>
</evidence>
<keyword evidence="2" id="KW-1003">Cell membrane</keyword>
<comment type="caution">
    <text evidence="11">The sequence shown here is derived from an EMBL/GenBank/DDBJ whole genome shotgun (WGS) entry which is preliminary data.</text>
</comment>
<keyword evidence="3 8" id="KW-0812">Transmembrane</keyword>
<feature type="domain" description="MacB-like periplasmic core" evidence="10">
    <location>
        <begin position="180"/>
        <end position="361"/>
    </location>
</feature>
<feature type="region of interest" description="Disordered" evidence="7">
    <location>
        <begin position="71"/>
        <end position="95"/>
    </location>
</feature>
<dbReference type="RefSeq" id="WP_303539543.1">
    <property type="nucleotide sequence ID" value="NZ_JAUOTP010000001.1"/>
</dbReference>
<feature type="transmembrane region" description="Helical" evidence="8">
    <location>
        <begin position="23"/>
        <end position="43"/>
    </location>
</feature>
<dbReference type="InterPro" id="IPR025857">
    <property type="entry name" value="MacB_PCD"/>
</dbReference>
<comment type="similarity">
    <text evidence="6">Belongs to the ABC-4 integral membrane protein family.</text>
</comment>
<feature type="domain" description="ABC3 transporter permease C-terminal" evidence="9">
    <location>
        <begin position="433"/>
        <end position="541"/>
    </location>
</feature>
<dbReference type="PANTHER" id="PTHR30572">
    <property type="entry name" value="MEMBRANE COMPONENT OF TRANSPORTER-RELATED"/>
    <property type="match status" value="1"/>
</dbReference>